<evidence type="ECO:0000313" key="3">
    <source>
        <dbReference type="EMBL" id="CAJ1371398.1"/>
    </source>
</evidence>
<proteinExistence type="predicted"/>
<dbReference type="PANTHER" id="PTHR19308">
    <property type="entry name" value="PHOSPHATIDYLCHOLINE TRANSFER PROTEIN"/>
    <property type="match status" value="1"/>
</dbReference>
<gene>
    <name evidence="3" type="ORF">EVOR1521_LOCUS1708</name>
</gene>
<keyword evidence="4" id="KW-1185">Reference proteome</keyword>
<organism evidence="3 4">
    <name type="scientific">Effrenium voratum</name>
    <dbReference type="NCBI Taxonomy" id="2562239"/>
    <lineage>
        <taxon>Eukaryota</taxon>
        <taxon>Sar</taxon>
        <taxon>Alveolata</taxon>
        <taxon>Dinophyceae</taxon>
        <taxon>Suessiales</taxon>
        <taxon>Symbiodiniaceae</taxon>
        <taxon>Effrenium</taxon>
    </lineage>
</organism>
<evidence type="ECO:0000259" key="2">
    <source>
        <dbReference type="PROSITE" id="PS50848"/>
    </source>
</evidence>
<dbReference type="InterPro" id="IPR023393">
    <property type="entry name" value="START-like_dom_sf"/>
</dbReference>
<comment type="caution">
    <text evidence="3">The sequence shown here is derived from an EMBL/GenBank/DDBJ whole genome shotgun (WGS) entry which is preliminary data.</text>
</comment>
<evidence type="ECO:0000256" key="1">
    <source>
        <dbReference type="SAM" id="MobiDB-lite"/>
    </source>
</evidence>
<dbReference type="Proteomes" id="UP001178507">
    <property type="component" value="Unassembled WGS sequence"/>
</dbReference>
<dbReference type="EMBL" id="CAUJNA010000074">
    <property type="protein sequence ID" value="CAJ1371398.1"/>
    <property type="molecule type" value="Genomic_DNA"/>
</dbReference>
<dbReference type="InterPro" id="IPR002913">
    <property type="entry name" value="START_lipid-bd_dom"/>
</dbReference>
<protein>
    <recommendedName>
        <fullName evidence="2">START domain-containing protein</fullName>
    </recommendedName>
</protein>
<feature type="domain" description="START" evidence="2">
    <location>
        <begin position="54"/>
        <end position="257"/>
    </location>
</feature>
<dbReference type="Pfam" id="PF01852">
    <property type="entry name" value="START"/>
    <property type="match status" value="1"/>
</dbReference>
<dbReference type="GO" id="GO:0005737">
    <property type="term" value="C:cytoplasm"/>
    <property type="evidence" value="ECO:0007669"/>
    <property type="project" value="UniProtKB-ARBA"/>
</dbReference>
<dbReference type="AlphaFoldDB" id="A0AA36MKX6"/>
<dbReference type="SUPFAM" id="SSF55961">
    <property type="entry name" value="Bet v1-like"/>
    <property type="match status" value="1"/>
</dbReference>
<dbReference type="GO" id="GO:0008289">
    <property type="term" value="F:lipid binding"/>
    <property type="evidence" value="ECO:0007669"/>
    <property type="project" value="InterPro"/>
</dbReference>
<evidence type="ECO:0000313" key="4">
    <source>
        <dbReference type="Proteomes" id="UP001178507"/>
    </source>
</evidence>
<sequence>MAAWKAGPWQLVPEGLTAMGNQRLPTSLSPEALAMIDEAPATFDRSASFARQVITQKEVQQLLTVTDAADGSWDTIHADEQIHAQRHRDRSLFGGCVFVRLSGHIANADAVQVAHCHMNFMDRAGWDKQMDGFRILHHAAGNDLLYSVIHAPPLADRDFLMFHTVFRHESGRGLMLYSRSADDTFCPPTRKNIRAMQHLAAHQIMQDPDGGGVRFTITTAVDPLIPFLPRWIMSLMVPGEFRRWVNAVEQRCRELQKEQLALPSAALFVALEQLTAPVCRLFGASQLEAEIKPRAVTFSESTDDPGDSDGVLAQASASPLGSDESSPKVEEVVVSPGCSFWGCAAVQ</sequence>
<dbReference type="PROSITE" id="PS50848">
    <property type="entry name" value="START"/>
    <property type="match status" value="1"/>
</dbReference>
<dbReference type="PANTHER" id="PTHR19308:SF14">
    <property type="entry name" value="START DOMAIN-CONTAINING PROTEIN"/>
    <property type="match status" value="1"/>
</dbReference>
<reference evidence="3" key="1">
    <citation type="submission" date="2023-08" db="EMBL/GenBank/DDBJ databases">
        <authorList>
            <person name="Chen Y."/>
            <person name="Shah S."/>
            <person name="Dougan E. K."/>
            <person name="Thang M."/>
            <person name="Chan C."/>
        </authorList>
    </citation>
    <scope>NUCLEOTIDE SEQUENCE</scope>
</reference>
<feature type="region of interest" description="Disordered" evidence="1">
    <location>
        <begin position="298"/>
        <end position="328"/>
    </location>
</feature>
<dbReference type="InterPro" id="IPR051213">
    <property type="entry name" value="START_lipid_transfer"/>
</dbReference>
<accession>A0AA36MKX6</accession>
<name>A0AA36MKX6_9DINO</name>
<dbReference type="Gene3D" id="3.30.530.20">
    <property type="match status" value="1"/>
</dbReference>